<dbReference type="InterPro" id="IPR025558">
    <property type="entry name" value="DUF4283"/>
</dbReference>
<sequence length="300" mass="33401">MVFRKLQMYIRYGYRIPLSQIDEYWKTLDIEFPRSSTNETYDDDGGSTNGTEDDSGHTRIYLLAKTEDICTPLPVKQKKKLGSIRIPSAWERVMRAVGLKNSSNKKAKWRVAGINASQDSPIDISKGSRMNVSERTRMSISQGHTSPSTPKTPTSKPPRSPNSVIGESFALEASGPRGAVGVIKASGPRGAVEEDIAKGISDCQASIVLKIYGIKDTNGSMKGLLQLLSKAWNNKDLQLIKLEPDLFQAFLGSQQDCQRILSQGPWSFENHLVATKQWERGIQPLSLKFNLCPFWIQENP</sequence>
<dbReference type="EMBL" id="BAABME010013742">
    <property type="protein sequence ID" value="GAA0186480.1"/>
    <property type="molecule type" value="Genomic_DNA"/>
</dbReference>
<dbReference type="Proteomes" id="UP001454036">
    <property type="component" value="Unassembled WGS sequence"/>
</dbReference>
<dbReference type="PANTHER" id="PTHR31286">
    <property type="entry name" value="GLYCINE-RICH CELL WALL STRUCTURAL PROTEIN 1.8-LIKE"/>
    <property type="match status" value="1"/>
</dbReference>
<evidence type="ECO:0000256" key="1">
    <source>
        <dbReference type="SAM" id="MobiDB-lite"/>
    </source>
</evidence>
<protein>
    <recommendedName>
        <fullName evidence="2">DUF4283 domain-containing protein</fullName>
    </recommendedName>
</protein>
<feature type="region of interest" description="Disordered" evidence="1">
    <location>
        <begin position="136"/>
        <end position="165"/>
    </location>
</feature>
<dbReference type="Pfam" id="PF14111">
    <property type="entry name" value="DUF4283"/>
    <property type="match status" value="1"/>
</dbReference>
<evidence type="ECO:0000313" key="4">
    <source>
        <dbReference type="Proteomes" id="UP001454036"/>
    </source>
</evidence>
<organism evidence="3 4">
    <name type="scientific">Lithospermum erythrorhizon</name>
    <name type="common">Purple gromwell</name>
    <name type="synonym">Lithospermum officinale var. erythrorhizon</name>
    <dbReference type="NCBI Taxonomy" id="34254"/>
    <lineage>
        <taxon>Eukaryota</taxon>
        <taxon>Viridiplantae</taxon>
        <taxon>Streptophyta</taxon>
        <taxon>Embryophyta</taxon>
        <taxon>Tracheophyta</taxon>
        <taxon>Spermatophyta</taxon>
        <taxon>Magnoliopsida</taxon>
        <taxon>eudicotyledons</taxon>
        <taxon>Gunneridae</taxon>
        <taxon>Pentapetalae</taxon>
        <taxon>asterids</taxon>
        <taxon>lamiids</taxon>
        <taxon>Boraginales</taxon>
        <taxon>Boraginaceae</taxon>
        <taxon>Boraginoideae</taxon>
        <taxon>Lithospermeae</taxon>
        <taxon>Lithospermum</taxon>
    </lineage>
</organism>
<feature type="compositionally biased region" description="Low complexity" evidence="1">
    <location>
        <begin position="145"/>
        <end position="154"/>
    </location>
</feature>
<proteinExistence type="predicted"/>
<feature type="domain" description="DUF4283" evidence="2">
    <location>
        <begin position="201"/>
        <end position="284"/>
    </location>
</feature>
<accession>A0AAV3S0V8</accession>
<dbReference type="AlphaFoldDB" id="A0AAV3S0V8"/>
<name>A0AAV3S0V8_LITER</name>
<comment type="caution">
    <text evidence="3">The sequence shown here is derived from an EMBL/GenBank/DDBJ whole genome shotgun (WGS) entry which is preliminary data.</text>
</comment>
<keyword evidence="4" id="KW-1185">Reference proteome</keyword>
<reference evidence="3 4" key="1">
    <citation type="submission" date="2024-01" db="EMBL/GenBank/DDBJ databases">
        <title>The complete chloroplast genome sequence of Lithospermum erythrorhizon: insights into the phylogenetic relationship among Boraginaceae species and the maternal lineages of purple gromwells.</title>
        <authorList>
            <person name="Okada T."/>
            <person name="Watanabe K."/>
        </authorList>
    </citation>
    <scope>NUCLEOTIDE SEQUENCE [LARGE SCALE GENOMIC DNA]</scope>
</reference>
<gene>
    <name evidence="3" type="ORF">LIER_33768</name>
</gene>
<dbReference type="PANTHER" id="PTHR31286:SF180">
    <property type="entry name" value="OS10G0362600 PROTEIN"/>
    <property type="match status" value="1"/>
</dbReference>
<dbReference type="InterPro" id="IPR040256">
    <property type="entry name" value="At4g02000-like"/>
</dbReference>
<feature type="region of interest" description="Disordered" evidence="1">
    <location>
        <begin position="36"/>
        <end position="56"/>
    </location>
</feature>
<evidence type="ECO:0000313" key="3">
    <source>
        <dbReference type="EMBL" id="GAA0186480.1"/>
    </source>
</evidence>
<evidence type="ECO:0000259" key="2">
    <source>
        <dbReference type="Pfam" id="PF14111"/>
    </source>
</evidence>